<comment type="caution">
    <text evidence="4">The sequence shown here is derived from an EMBL/GenBank/DDBJ whole genome shotgun (WGS) entry which is preliminary data.</text>
</comment>
<dbReference type="PROSITE" id="PS50158">
    <property type="entry name" value="ZF_CCHC"/>
    <property type="match status" value="1"/>
</dbReference>
<dbReference type="GO" id="GO:0008270">
    <property type="term" value="F:zinc ion binding"/>
    <property type="evidence" value="ECO:0007669"/>
    <property type="project" value="UniProtKB-KW"/>
</dbReference>
<organism evidence="4">
    <name type="scientific">Sesamum angustifolium</name>
    <dbReference type="NCBI Taxonomy" id="2727405"/>
    <lineage>
        <taxon>Eukaryota</taxon>
        <taxon>Viridiplantae</taxon>
        <taxon>Streptophyta</taxon>
        <taxon>Embryophyta</taxon>
        <taxon>Tracheophyta</taxon>
        <taxon>Spermatophyta</taxon>
        <taxon>Magnoliopsida</taxon>
        <taxon>eudicotyledons</taxon>
        <taxon>Gunneridae</taxon>
        <taxon>Pentapetalae</taxon>
        <taxon>asterids</taxon>
        <taxon>lamiids</taxon>
        <taxon>Lamiales</taxon>
        <taxon>Pedaliaceae</taxon>
        <taxon>Sesamum</taxon>
    </lineage>
</organism>
<dbReference type="AlphaFoldDB" id="A0AAW2RMP6"/>
<reference evidence="4" key="1">
    <citation type="submission" date="2020-06" db="EMBL/GenBank/DDBJ databases">
        <authorList>
            <person name="Li T."/>
            <person name="Hu X."/>
            <person name="Zhang T."/>
            <person name="Song X."/>
            <person name="Zhang H."/>
            <person name="Dai N."/>
            <person name="Sheng W."/>
            <person name="Hou X."/>
            <person name="Wei L."/>
        </authorList>
    </citation>
    <scope>NUCLEOTIDE SEQUENCE</scope>
    <source>
        <strain evidence="4">G01</strain>
        <tissue evidence="4">Leaf</tissue>
    </source>
</reference>
<evidence type="ECO:0000256" key="1">
    <source>
        <dbReference type="PROSITE-ProRule" id="PRU00047"/>
    </source>
</evidence>
<feature type="domain" description="CCHC-type" evidence="3">
    <location>
        <begin position="86"/>
        <end position="101"/>
    </location>
</feature>
<gene>
    <name evidence="4" type="ORF">Sangu_0194200</name>
</gene>
<evidence type="ECO:0000259" key="3">
    <source>
        <dbReference type="PROSITE" id="PS50158"/>
    </source>
</evidence>
<keyword evidence="1" id="KW-0863">Zinc-finger</keyword>
<proteinExistence type="predicted"/>
<dbReference type="InterPro" id="IPR001878">
    <property type="entry name" value="Znf_CCHC"/>
</dbReference>
<dbReference type="EMBL" id="JACGWK010000001">
    <property type="protein sequence ID" value="KAL0381299.1"/>
    <property type="molecule type" value="Genomic_DNA"/>
</dbReference>
<feature type="region of interest" description="Disordered" evidence="2">
    <location>
        <begin position="442"/>
        <end position="473"/>
    </location>
</feature>
<keyword evidence="1" id="KW-0862">Zinc</keyword>
<accession>A0AAW2RMP6</accession>
<feature type="compositionally biased region" description="Basic and acidic residues" evidence="2">
    <location>
        <begin position="194"/>
        <end position="212"/>
    </location>
</feature>
<dbReference type="InterPro" id="IPR021109">
    <property type="entry name" value="Peptidase_aspartic_dom_sf"/>
</dbReference>
<dbReference type="SUPFAM" id="SSF57756">
    <property type="entry name" value="Retrovirus zinc finger-like domains"/>
    <property type="match status" value="1"/>
</dbReference>
<keyword evidence="1" id="KW-0479">Metal-binding</keyword>
<sequence length="494" mass="53468">METANRERIETWEVLKKELKDQFPALQHELACKGIPAKFEAYRDGSVSRTYRQPLLRADRLGDYKVPNEPEQRSDDSGDERPRAGCFICGNLEHRARDCPKRGRLNAIVAEHTDSEQETGPARVGAMQLGTLQVQSRGCGEAHPKGLVMVPGRINGKEIKALVDTGATHNFVSDRGRPKAGAGRPNVGQSGEGCELKSGARGDKPSFVKGEYDGGTEAGKKSGVAEARSSNASSSKEGAQSPRLAGFSCIGTMQEEMHKRWTKAQQICGAEPETFTCEEMLKRERECEVGHSMMFVMGSGHQCEVLQGRRKARQLRRRGRRHQLVGVVCKTLESSVRQACALDSAASDDGRRHGHMRESADGLLACVGVMARGWCTAHGTLLGWSRKRSGVVRTGCAARGRAGLASVVSVGRRARAWASRRPCAETFGRLCARARAGADGSRQAGRRLAQDAPDVRENSAGRRARTGSAARAQSAGRRLSAAAKAWWLAANAEA</sequence>
<dbReference type="SUPFAM" id="SSF50630">
    <property type="entry name" value="Acid proteases"/>
    <property type="match status" value="1"/>
</dbReference>
<evidence type="ECO:0000313" key="4">
    <source>
        <dbReference type="EMBL" id="KAL0381299.1"/>
    </source>
</evidence>
<protein>
    <recommendedName>
        <fullName evidence="3">CCHC-type domain-containing protein</fullName>
    </recommendedName>
</protein>
<dbReference type="SMART" id="SM00343">
    <property type="entry name" value="ZnF_C2HC"/>
    <property type="match status" value="1"/>
</dbReference>
<dbReference type="Pfam" id="PF00098">
    <property type="entry name" value="zf-CCHC"/>
    <property type="match status" value="1"/>
</dbReference>
<dbReference type="Gene3D" id="2.40.70.10">
    <property type="entry name" value="Acid Proteases"/>
    <property type="match status" value="1"/>
</dbReference>
<name>A0AAW2RMP6_9LAMI</name>
<feature type="compositionally biased region" description="Polar residues" evidence="2">
    <location>
        <begin position="228"/>
        <end position="238"/>
    </location>
</feature>
<dbReference type="CDD" id="cd00303">
    <property type="entry name" value="retropepsin_like"/>
    <property type="match status" value="1"/>
</dbReference>
<feature type="region of interest" description="Disordered" evidence="2">
    <location>
        <begin position="58"/>
        <end position="80"/>
    </location>
</feature>
<reference evidence="4" key="2">
    <citation type="journal article" date="2024" name="Plant">
        <title>Genomic evolution and insights into agronomic trait innovations of Sesamum species.</title>
        <authorList>
            <person name="Miao H."/>
            <person name="Wang L."/>
            <person name="Qu L."/>
            <person name="Liu H."/>
            <person name="Sun Y."/>
            <person name="Le M."/>
            <person name="Wang Q."/>
            <person name="Wei S."/>
            <person name="Zheng Y."/>
            <person name="Lin W."/>
            <person name="Duan Y."/>
            <person name="Cao H."/>
            <person name="Xiong S."/>
            <person name="Wang X."/>
            <person name="Wei L."/>
            <person name="Li C."/>
            <person name="Ma Q."/>
            <person name="Ju M."/>
            <person name="Zhao R."/>
            <person name="Li G."/>
            <person name="Mu C."/>
            <person name="Tian Q."/>
            <person name="Mei H."/>
            <person name="Zhang T."/>
            <person name="Gao T."/>
            <person name="Zhang H."/>
        </authorList>
    </citation>
    <scope>NUCLEOTIDE SEQUENCE</scope>
    <source>
        <strain evidence="4">G01</strain>
    </source>
</reference>
<feature type="region of interest" description="Disordered" evidence="2">
    <location>
        <begin position="170"/>
        <end position="242"/>
    </location>
</feature>
<evidence type="ECO:0000256" key="2">
    <source>
        <dbReference type="SAM" id="MobiDB-lite"/>
    </source>
</evidence>
<dbReference type="GO" id="GO:0003676">
    <property type="term" value="F:nucleic acid binding"/>
    <property type="evidence" value="ECO:0007669"/>
    <property type="project" value="InterPro"/>
</dbReference>
<dbReference type="InterPro" id="IPR036875">
    <property type="entry name" value="Znf_CCHC_sf"/>
</dbReference>